<comment type="function">
    <text evidence="1">May play a role in mRNA splicing.</text>
</comment>
<protein>
    <recommendedName>
        <fullName evidence="5">U4/U6.U5 small nuclear ribonucleoprotein 27 kDa protein</fullName>
    </recommendedName>
    <alternativeName>
        <fullName evidence="9">U4/U6.U5 tri-snRNP-associated protein 3</fullName>
    </alternativeName>
</protein>
<dbReference type="OrthoDB" id="21368at2759"/>
<comment type="subunit">
    <text evidence="4">Part of a tri-snRNP complex.</text>
</comment>
<dbReference type="Pfam" id="PF08648">
    <property type="entry name" value="SNRNP27"/>
    <property type="match status" value="1"/>
</dbReference>
<keyword evidence="12" id="KW-1185">Reference proteome</keyword>
<dbReference type="EMBL" id="KZ346182">
    <property type="protein sequence ID" value="PIO70707.1"/>
    <property type="molecule type" value="Genomic_DNA"/>
</dbReference>
<sequence length="124" mass="14238">QSAEINTRQVNLEELSEIDVENRQTATLGNFGPCNQRKLHHADLTTYSPKALVLKKRIEPISLDQLVNCEQDISTLMGFTGFNTTKNKKVHVNYDGAVKINKPRRYRQYMNRKGGFNRPLDYIA</sequence>
<comment type="similarity">
    <text evidence="3">Belongs to the SNUT3 family.</text>
</comment>
<dbReference type="AlphaFoldDB" id="A0A2G9UKF4"/>
<feature type="domain" description="U4/U6.U5 small nuclear ribonucleoprotein 27kDa protein" evidence="10">
    <location>
        <begin position="69"/>
        <end position="122"/>
    </location>
</feature>
<evidence type="ECO:0000256" key="2">
    <source>
        <dbReference type="ARBA" id="ARBA00004123"/>
    </source>
</evidence>
<dbReference type="InterPro" id="IPR013957">
    <property type="entry name" value="SNRNP27"/>
</dbReference>
<proteinExistence type="inferred from homology"/>
<evidence type="ECO:0000256" key="9">
    <source>
        <dbReference type="ARBA" id="ARBA00031864"/>
    </source>
</evidence>
<evidence type="ECO:0000259" key="10">
    <source>
        <dbReference type="Pfam" id="PF08648"/>
    </source>
</evidence>
<gene>
    <name evidence="11" type="ORF">TELCIR_07437</name>
</gene>
<name>A0A2G9UKF4_TELCI</name>
<evidence type="ECO:0000313" key="12">
    <source>
        <dbReference type="Proteomes" id="UP000230423"/>
    </source>
</evidence>
<dbReference type="Proteomes" id="UP000230423">
    <property type="component" value="Unassembled WGS sequence"/>
</dbReference>
<reference evidence="11 12" key="1">
    <citation type="submission" date="2015-09" db="EMBL/GenBank/DDBJ databases">
        <title>Draft genome of the parasitic nematode Teladorsagia circumcincta isolate WARC Sus (inbred).</title>
        <authorList>
            <person name="Mitreva M."/>
        </authorList>
    </citation>
    <scope>NUCLEOTIDE SEQUENCE [LARGE SCALE GENOMIC DNA]</scope>
    <source>
        <strain evidence="11 12">S</strain>
    </source>
</reference>
<dbReference type="GO" id="GO:0008380">
    <property type="term" value="P:RNA splicing"/>
    <property type="evidence" value="ECO:0007669"/>
    <property type="project" value="UniProtKB-KW"/>
</dbReference>
<dbReference type="GO" id="GO:0071011">
    <property type="term" value="C:precatalytic spliceosome"/>
    <property type="evidence" value="ECO:0007669"/>
    <property type="project" value="TreeGrafter"/>
</dbReference>
<evidence type="ECO:0000256" key="3">
    <source>
        <dbReference type="ARBA" id="ARBA00008218"/>
    </source>
</evidence>
<evidence type="ECO:0000256" key="6">
    <source>
        <dbReference type="ARBA" id="ARBA00022664"/>
    </source>
</evidence>
<dbReference type="PANTHER" id="PTHR31077:SF1">
    <property type="entry name" value="U4_U6.U5 SMALL NUCLEAR RIBONUCLEOPROTEIN 27 KDA PROTEIN"/>
    <property type="match status" value="1"/>
</dbReference>
<evidence type="ECO:0000256" key="7">
    <source>
        <dbReference type="ARBA" id="ARBA00023187"/>
    </source>
</evidence>
<dbReference type="GO" id="GO:0006397">
    <property type="term" value="P:mRNA processing"/>
    <property type="evidence" value="ECO:0007669"/>
    <property type="project" value="UniProtKB-KW"/>
</dbReference>
<evidence type="ECO:0000256" key="4">
    <source>
        <dbReference type="ARBA" id="ARBA00011825"/>
    </source>
</evidence>
<evidence type="ECO:0000256" key="8">
    <source>
        <dbReference type="ARBA" id="ARBA00023242"/>
    </source>
</evidence>
<evidence type="ECO:0000256" key="1">
    <source>
        <dbReference type="ARBA" id="ARBA00003632"/>
    </source>
</evidence>
<keyword evidence="8" id="KW-0539">Nucleus</keyword>
<keyword evidence="6" id="KW-0507">mRNA processing</keyword>
<evidence type="ECO:0000256" key="5">
    <source>
        <dbReference type="ARBA" id="ARBA00014357"/>
    </source>
</evidence>
<keyword evidence="7" id="KW-0508">mRNA splicing</keyword>
<organism evidence="11 12">
    <name type="scientific">Teladorsagia circumcincta</name>
    <name type="common">Brown stomach worm</name>
    <name type="synonym">Ostertagia circumcincta</name>
    <dbReference type="NCBI Taxonomy" id="45464"/>
    <lineage>
        <taxon>Eukaryota</taxon>
        <taxon>Metazoa</taxon>
        <taxon>Ecdysozoa</taxon>
        <taxon>Nematoda</taxon>
        <taxon>Chromadorea</taxon>
        <taxon>Rhabditida</taxon>
        <taxon>Rhabditina</taxon>
        <taxon>Rhabditomorpha</taxon>
        <taxon>Strongyloidea</taxon>
        <taxon>Trichostrongylidae</taxon>
        <taxon>Teladorsagia</taxon>
    </lineage>
</organism>
<dbReference type="PANTHER" id="PTHR31077">
    <property type="entry name" value="U4/U6.U5 SMALL NUCLEAR RIBONUCLEOPROTEIN 27 KDA PROTEIN"/>
    <property type="match status" value="1"/>
</dbReference>
<accession>A0A2G9UKF4</accession>
<feature type="non-terminal residue" evidence="11">
    <location>
        <position position="1"/>
    </location>
</feature>
<comment type="subcellular location">
    <subcellularLocation>
        <location evidence="2">Nucleus</location>
    </subcellularLocation>
</comment>
<evidence type="ECO:0000313" key="11">
    <source>
        <dbReference type="EMBL" id="PIO70707.1"/>
    </source>
</evidence>